<dbReference type="RefSeq" id="WP_136530993.1">
    <property type="nucleotide sequence ID" value="NZ_STGX01000013.1"/>
</dbReference>
<accession>A0A4S8P995</accession>
<evidence type="ECO:0000313" key="2">
    <source>
        <dbReference type="Proteomes" id="UP000305792"/>
    </source>
</evidence>
<dbReference type="AlphaFoldDB" id="A0A4S8P995"/>
<organism evidence="1 2">
    <name type="scientific">Glycomyces paridis</name>
    <dbReference type="NCBI Taxonomy" id="2126555"/>
    <lineage>
        <taxon>Bacteria</taxon>
        <taxon>Bacillati</taxon>
        <taxon>Actinomycetota</taxon>
        <taxon>Actinomycetes</taxon>
        <taxon>Glycomycetales</taxon>
        <taxon>Glycomycetaceae</taxon>
        <taxon>Glycomyces</taxon>
    </lineage>
</organism>
<reference evidence="1 2" key="1">
    <citation type="journal article" date="2018" name="Int. J. Syst. Evol. Microbiol.">
        <title>Glycomyces paridis sp. nov., isolated from the medicinal plant Paris polyphylla.</title>
        <authorList>
            <person name="Fang X.M."/>
            <person name="Bai J.L."/>
            <person name="Su J."/>
            <person name="Zhao L.L."/>
            <person name="Liu H.Y."/>
            <person name="Ma B.P."/>
            <person name="Zhang Y.Q."/>
            <person name="Yu L.Y."/>
        </authorList>
    </citation>
    <scope>NUCLEOTIDE SEQUENCE [LARGE SCALE GENOMIC DNA]</scope>
    <source>
        <strain evidence="1 2">CPCC 204357</strain>
    </source>
</reference>
<sequence>MQFKALVWVDGRRLRFEPVLKQPRLRVILTGAEPVALGSVIRLDTGEPGLRVSAPLHVEWATEHLEAIVRHAADVWAEITHECEG</sequence>
<protein>
    <submittedName>
        <fullName evidence="1">Uncharacterized protein</fullName>
    </submittedName>
</protein>
<dbReference type="EMBL" id="STGX01000013">
    <property type="protein sequence ID" value="THV26797.1"/>
    <property type="molecule type" value="Genomic_DNA"/>
</dbReference>
<dbReference type="Proteomes" id="UP000305792">
    <property type="component" value="Unassembled WGS sequence"/>
</dbReference>
<name>A0A4S8P995_9ACTN</name>
<dbReference type="OrthoDB" id="5222636at2"/>
<comment type="caution">
    <text evidence="1">The sequence shown here is derived from an EMBL/GenBank/DDBJ whole genome shotgun (WGS) entry which is preliminary data.</text>
</comment>
<gene>
    <name evidence="1" type="ORF">E9998_17585</name>
</gene>
<keyword evidence="2" id="KW-1185">Reference proteome</keyword>
<proteinExistence type="predicted"/>
<evidence type="ECO:0000313" key="1">
    <source>
        <dbReference type="EMBL" id="THV26797.1"/>
    </source>
</evidence>